<dbReference type="FunFam" id="3.10.250.10:FF:000016">
    <property type="entry name" value="Scavenger receptor cysteine-rich protein type 12"/>
    <property type="match status" value="1"/>
</dbReference>
<keyword evidence="8" id="KW-0472">Membrane</keyword>
<dbReference type="InterPro" id="IPR001190">
    <property type="entry name" value="SRCR"/>
</dbReference>
<dbReference type="GO" id="GO:0016020">
    <property type="term" value="C:membrane"/>
    <property type="evidence" value="ECO:0007669"/>
    <property type="project" value="UniProtKB-SubCell"/>
</dbReference>
<feature type="domain" description="SRCR" evidence="12">
    <location>
        <begin position="143"/>
        <end position="286"/>
    </location>
</feature>
<evidence type="ECO:0000256" key="6">
    <source>
        <dbReference type="ARBA" id="ARBA00022737"/>
    </source>
</evidence>
<keyword evidence="9 11" id="KW-1015">Disulfide bond</keyword>
<reference evidence="13 14" key="1">
    <citation type="journal article" date="2021" name="Cell">
        <title>Tracing the genetic footprints of vertebrate landing in non-teleost ray-finned fishes.</title>
        <authorList>
            <person name="Bi X."/>
            <person name="Wang K."/>
            <person name="Yang L."/>
            <person name="Pan H."/>
            <person name="Jiang H."/>
            <person name="Wei Q."/>
            <person name="Fang M."/>
            <person name="Yu H."/>
            <person name="Zhu C."/>
            <person name="Cai Y."/>
            <person name="He Y."/>
            <person name="Gan X."/>
            <person name="Zeng H."/>
            <person name="Yu D."/>
            <person name="Zhu Y."/>
            <person name="Jiang H."/>
            <person name="Qiu Q."/>
            <person name="Yang H."/>
            <person name="Zhang Y.E."/>
            <person name="Wang W."/>
            <person name="Zhu M."/>
            <person name="He S."/>
            <person name="Zhang G."/>
        </authorList>
    </citation>
    <scope>NUCLEOTIDE SEQUENCE [LARGE SCALE GENOMIC DNA]</scope>
    <source>
        <strain evidence="13">Bchr_013</strain>
    </source>
</reference>
<evidence type="ECO:0000256" key="9">
    <source>
        <dbReference type="ARBA" id="ARBA00023157"/>
    </source>
</evidence>
<evidence type="ECO:0000259" key="12">
    <source>
        <dbReference type="PROSITE" id="PS50287"/>
    </source>
</evidence>
<evidence type="ECO:0000256" key="7">
    <source>
        <dbReference type="ARBA" id="ARBA00022989"/>
    </source>
</evidence>
<dbReference type="PROSITE" id="PS50287">
    <property type="entry name" value="SRCR_2"/>
    <property type="match status" value="3"/>
</dbReference>
<dbReference type="InterPro" id="IPR036772">
    <property type="entry name" value="SRCR-like_dom_sf"/>
</dbReference>
<evidence type="ECO:0000256" key="5">
    <source>
        <dbReference type="ARBA" id="ARBA00022729"/>
    </source>
</evidence>
<keyword evidence="5" id="KW-0732">Signal</keyword>
<comment type="caution">
    <text evidence="13">The sequence shown here is derived from an EMBL/GenBank/DDBJ whole genome shotgun (WGS) entry which is preliminary data.</text>
</comment>
<evidence type="ECO:0000313" key="13">
    <source>
        <dbReference type="EMBL" id="KAG2455963.1"/>
    </source>
</evidence>
<feature type="non-terminal residue" evidence="13">
    <location>
        <position position="525"/>
    </location>
</feature>
<evidence type="ECO:0000256" key="1">
    <source>
        <dbReference type="ARBA" id="ARBA00004167"/>
    </source>
</evidence>
<dbReference type="Proteomes" id="UP000886611">
    <property type="component" value="Unassembled WGS sequence"/>
</dbReference>
<keyword evidence="3" id="KW-0964">Secreted</keyword>
<dbReference type="PANTHER" id="PTHR19331:SF22">
    <property type="entry name" value="DELETED IN MALIGNANT BRAIN TUMORS 1 PROTEIN"/>
    <property type="match status" value="1"/>
</dbReference>
<name>A0A8X7WU56_POLSE</name>
<evidence type="ECO:0000256" key="11">
    <source>
        <dbReference type="PROSITE-ProRule" id="PRU00196"/>
    </source>
</evidence>
<keyword evidence="6" id="KW-0677">Repeat</keyword>
<organism evidence="13 14">
    <name type="scientific">Polypterus senegalus</name>
    <name type="common">Senegal bichir</name>
    <dbReference type="NCBI Taxonomy" id="55291"/>
    <lineage>
        <taxon>Eukaryota</taxon>
        <taxon>Metazoa</taxon>
        <taxon>Chordata</taxon>
        <taxon>Craniata</taxon>
        <taxon>Vertebrata</taxon>
        <taxon>Euteleostomi</taxon>
        <taxon>Actinopterygii</taxon>
        <taxon>Polypteriformes</taxon>
        <taxon>Polypteridae</taxon>
        <taxon>Polypterus</taxon>
    </lineage>
</organism>
<keyword evidence="7" id="KW-1133">Transmembrane helix</keyword>
<evidence type="ECO:0000256" key="10">
    <source>
        <dbReference type="ARBA" id="ARBA00023180"/>
    </source>
</evidence>
<dbReference type="SMART" id="SM00202">
    <property type="entry name" value="SR"/>
    <property type="match status" value="3"/>
</dbReference>
<feature type="non-terminal residue" evidence="13">
    <location>
        <position position="1"/>
    </location>
</feature>
<dbReference type="Pfam" id="PF00530">
    <property type="entry name" value="SRCR"/>
    <property type="match status" value="2"/>
</dbReference>
<evidence type="ECO:0000256" key="2">
    <source>
        <dbReference type="ARBA" id="ARBA00004613"/>
    </source>
</evidence>
<dbReference type="PRINTS" id="PR00258">
    <property type="entry name" value="SPERACTRCPTR"/>
</dbReference>
<feature type="disulfide bond" evidence="11">
    <location>
        <begin position="212"/>
        <end position="222"/>
    </location>
</feature>
<keyword evidence="4" id="KW-0812">Transmembrane</keyword>
<gene>
    <name evidence="13" type="primary">Cd163l1</name>
    <name evidence="13" type="ORF">GTO96_0007360</name>
</gene>
<protein>
    <submittedName>
        <fullName evidence="13">C163B protein</fullName>
    </submittedName>
</protein>
<dbReference type="Gene3D" id="3.10.250.10">
    <property type="entry name" value="SRCR-like domain"/>
    <property type="match status" value="4"/>
</dbReference>
<evidence type="ECO:0000256" key="3">
    <source>
        <dbReference type="ARBA" id="ARBA00022525"/>
    </source>
</evidence>
<accession>A0A8X7WU56</accession>
<dbReference type="EMBL" id="JAATIS010009265">
    <property type="protein sequence ID" value="KAG2455963.1"/>
    <property type="molecule type" value="Genomic_DNA"/>
</dbReference>
<dbReference type="SUPFAM" id="SSF56487">
    <property type="entry name" value="SRCR-like"/>
    <property type="match status" value="4"/>
</dbReference>
<evidence type="ECO:0000313" key="14">
    <source>
        <dbReference type="Proteomes" id="UP000886611"/>
    </source>
</evidence>
<proteinExistence type="predicted"/>
<feature type="disulfide bond" evidence="11">
    <location>
        <begin position="319"/>
        <end position="329"/>
    </location>
</feature>
<evidence type="ECO:0000256" key="8">
    <source>
        <dbReference type="ARBA" id="ARBA00023136"/>
    </source>
</evidence>
<feature type="domain" description="SRCR" evidence="12">
    <location>
        <begin position="282"/>
        <end position="351"/>
    </location>
</feature>
<keyword evidence="14" id="KW-1185">Reference proteome</keyword>
<dbReference type="AlphaFoldDB" id="A0A8X7WU56"/>
<comment type="subcellular location">
    <subcellularLocation>
        <location evidence="1">Membrane</location>
        <topology evidence="1">Single-pass membrane protein</topology>
    </subcellularLocation>
    <subcellularLocation>
        <location evidence="2">Secreted</location>
    </subcellularLocation>
</comment>
<feature type="domain" description="SRCR" evidence="12">
    <location>
        <begin position="48"/>
        <end position="136"/>
    </location>
</feature>
<keyword evidence="10" id="KW-0325">Glycoprotein</keyword>
<evidence type="ECO:0000256" key="4">
    <source>
        <dbReference type="ARBA" id="ARBA00022692"/>
    </source>
</evidence>
<sequence length="525" mass="59008">MIDGKVKTISNTLSEIMDTLGLKTANLVGLGSDGAAVMIGKQKESVKLRFAKGDAWTCAGRIEVSVKGNWESVCSDKLNHNELCKKLECGNKIKKKDVFGKGARTNQDICTFMSELCEENKKMTCNSNEDIGIICEKNMDIILQDSSGKNPCSGRVMIRYQKRLKPVVSMGWNISEATVLCRQLHCGKLLDVKEETGNFHNYKNWMEFQFKCNGNESSIWDCQTYTQNLIINTPVHVTCTDEVNISLKDEYNEDSCSGFLHITKNGTQVRLRGEGLQEQEANVLCKEMNCGSVLTLKTSNLPMPVHSDQEEMVMDHIKCLNNEYKLWQCGKILSGNVSRNMPTMETMVVCEEGFDVDLSYCGGKLIIHGHPNGVCPEGFTKNEGDKVCQKLHCGNMKSFSTEDASPQEKPQVLLNCNHEKELPKCLKRKECPKNKYITLFCTVFDTDGEMEKRVEQKDTAKGSQDDIAMKETAFDQETQLDEDGDNQMSLELQLQDDYDDVDCINISEQNRSSPQLIEGNEEGEQ</sequence>
<dbReference type="PANTHER" id="PTHR19331">
    <property type="entry name" value="SCAVENGER RECEPTOR DOMAIN-CONTAINING"/>
    <property type="match status" value="1"/>
</dbReference>
<comment type="caution">
    <text evidence="11">Lacks conserved residue(s) required for the propagation of feature annotation.</text>
</comment>